<dbReference type="Proteomes" id="UP000232455">
    <property type="component" value="Unassembled WGS sequence"/>
</dbReference>
<name>A0ABX4PWC6_9PSED</name>
<evidence type="ECO:0000313" key="2">
    <source>
        <dbReference type="Proteomes" id="UP000232455"/>
    </source>
</evidence>
<comment type="caution">
    <text evidence="1">The sequence shown here is derived from an EMBL/GenBank/DDBJ whole genome shotgun (WGS) entry which is preliminary data.</text>
</comment>
<sequence length="62" mass="7227">MWADVLARFEKKAPASVMAKLALEQAVAPEWIDQVFEEHRQRQYSRELLFSTRVSDFLCAGR</sequence>
<keyword evidence="2" id="KW-1185">Reference proteome</keyword>
<dbReference type="EMBL" id="PHHE01000001">
    <property type="protein sequence ID" value="PKA69329.1"/>
    <property type="molecule type" value="Genomic_DNA"/>
</dbReference>
<evidence type="ECO:0008006" key="3">
    <source>
        <dbReference type="Google" id="ProtNLM"/>
    </source>
</evidence>
<organism evidence="1 2">
    <name type="scientific">Pseudomonas baetica</name>
    <dbReference type="NCBI Taxonomy" id="674054"/>
    <lineage>
        <taxon>Bacteria</taxon>
        <taxon>Pseudomonadati</taxon>
        <taxon>Pseudomonadota</taxon>
        <taxon>Gammaproteobacteria</taxon>
        <taxon>Pseudomonadales</taxon>
        <taxon>Pseudomonadaceae</taxon>
        <taxon>Pseudomonas</taxon>
    </lineage>
</organism>
<dbReference type="RefSeq" id="WP_107647047.1">
    <property type="nucleotide sequence ID" value="NZ_PHHE01000001.1"/>
</dbReference>
<gene>
    <name evidence="1" type="ORF">ATI02_2168</name>
</gene>
<proteinExistence type="predicted"/>
<reference evidence="1 2" key="1">
    <citation type="submission" date="2017-11" db="EMBL/GenBank/DDBJ databases">
        <title>Genome sequencing of a diverse group of Pseudomonas species.</title>
        <authorList>
            <person name="Loper J."/>
        </authorList>
    </citation>
    <scope>NUCLEOTIDE SEQUENCE [LARGE SCALE GENOMIC DNA]</scope>
    <source>
        <strain evidence="1 2">LMG 25716</strain>
    </source>
</reference>
<protein>
    <recommendedName>
        <fullName evidence="3">IS4 family transposase</fullName>
    </recommendedName>
</protein>
<accession>A0ABX4PWC6</accession>
<evidence type="ECO:0000313" key="1">
    <source>
        <dbReference type="EMBL" id="PKA69329.1"/>
    </source>
</evidence>